<protein>
    <recommendedName>
        <fullName evidence="4">NmrA-like domain-containing protein</fullName>
    </recommendedName>
</protein>
<dbReference type="InterPro" id="IPR051164">
    <property type="entry name" value="NmrA-like_oxidored"/>
</dbReference>
<dbReference type="Gene3D" id="3.90.25.10">
    <property type="entry name" value="UDP-galactose 4-epimerase, domain 1"/>
    <property type="match status" value="1"/>
</dbReference>
<dbReference type="Proteomes" id="UP000509510">
    <property type="component" value="Chromosome VI"/>
</dbReference>
<reference evidence="6" key="1">
    <citation type="submission" date="2020-06" db="EMBL/GenBank/DDBJ databases">
        <title>A chromosome-scale genome assembly of Talaromyces rugulosus W13939.</title>
        <authorList>
            <person name="Wang B."/>
            <person name="Guo L."/>
            <person name="Ye K."/>
            <person name="Wang L."/>
        </authorList>
    </citation>
    <scope>NUCLEOTIDE SEQUENCE [LARGE SCALE GENOMIC DNA]</scope>
    <source>
        <strain evidence="6">W13939</strain>
    </source>
</reference>
<evidence type="ECO:0000256" key="3">
    <source>
        <dbReference type="ARBA" id="ARBA00023002"/>
    </source>
</evidence>
<dbReference type="AlphaFoldDB" id="A0A7H8REV2"/>
<proteinExistence type="inferred from homology"/>
<evidence type="ECO:0000313" key="6">
    <source>
        <dbReference type="Proteomes" id="UP000509510"/>
    </source>
</evidence>
<dbReference type="Gene3D" id="3.40.50.720">
    <property type="entry name" value="NAD(P)-binding Rossmann-like Domain"/>
    <property type="match status" value="1"/>
</dbReference>
<keyword evidence="3" id="KW-0560">Oxidoreductase</keyword>
<keyword evidence="2" id="KW-0521">NADP</keyword>
<dbReference type="OrthoDB" id="419598at2759"/>
<dbReference type="GO" id="GO:0005634">
    <property type="term" value="C:nucleus"/>
    <property type="evidence" value="ECO:0007669"/>
    <property type="project" value="TreeGrafter"/>
</dbReference>
<dbReference type="SUPFAM" id="SSF51735">
    <property type="entry name" value="NAD(P)-binding Rossmann-fold domains"/>
    <property type="match status" value="1"/>
</dbReference>
<dbReference type="KEGG" id="trg:TRUGW13939_11982"/>
<organism evidence="5 6">
    <name type="scientific">Talaromyces rugulosus</name>
    <name type="common">Penicillium rugulosum</name>
    <dbReference type="NCBI Taxonomy" id="121627"/>
    <lineage>
        <taxon>Eukaryota</taxon>
        <taxon>Fungi</taxon>
        <taxon>Dikarya</taxon>
        <taxon>Ascomycota</taxon>
        <taxon>Pezizomycotina</taxon>
        <taxon>Eurotiomycetes</taxon>
        <taxon>Eurotiomycetidae</taxon>
        <taxon>Eurotiales</taxon>
        <taxon>Trichocomaceae</taxon>
        <taxon>Talaromyces</taxon>
        <taxon>Talaromyces sect. Islandici</taxon>
    </lineage>
</organism>
<dbReference type="GO" id="GO:0016491">
    <property type="term" value="F:oxidoreductase activity"/>
    <property type="evidence" value="ECO:0007669"/>
    <property type="project" value="UniProtKB-KW"/>
</dbReference>
<dbReference type="EMBL" id="CP055903">
    <property type="protein sequence ID" value="QKX64806.1"/>
    <property type="molecule type" value="Genomic_DNA"/>
</dbReference>
<evidence type="ECO:0000256" key="2">
    <source>
        <dbReference type="ARBA" id="ARBA00022857"/>
    </source>
</evidence>
<dbReference type="PANTHER" id="PTHR42748">
    <property type="entry name" value="NITROGEN METABOLITE REPRESSION PROTEIN NMRA FAMILY MEMBER"/>
    <property type="match status" value="1"/>
</dbReference>
<sequence>MSQFKVFVCGVTGNQGGAAADALLSRGATVHTLSRDLSTAKSQAAATKGIKLFQGGYDNPESLAAALDHCDAAFVIVSPSFTDHKAELKQGSAIIAAAKAAGIRHIVYTSGLGCNEPEKLYHWDSNSYMGNMVANKQANEHQVRSSGFPYWTILRTGHLDSNYLSPQSPQFGDLYETGEWSNMLTKDTKMPVIDPATIGAFAAAAFYNPDRFHQQELPMAEELITLDEIMAKLSHLTGRQLRVNYYTDEEVETLLKVNTFFSAQVTMRNVSIFANIEQLKSFNVPLSSFDAYLEKNQDTVKEAFKL</sequence>
<dbReference type="RefSeq" id="XP_035350979.1">
    <property type="nucleotide sequence ID" value="XM_035495086.1"/>
</dbReference>
<evidence type="ECO:0000256" key="1">
    <source>
        <dbReference type="ARBA" id="ARBA00006328"/>
    </source>
</evidence>
<dbReference type="PANTHER" id="PTHR42748:SF30">
    <property type="entry name" value="NMRA-LIKE DOMAIN-CONTAINING PROTEIN"/>
    <property type="match status" value="1"/>
</dbReference>
<gene>
    <name evidence="5" type="ORF">TRUGW13939_11982</name>
</gene>
<evidence type="ECO:0000259" key="4">
    <source>
        <dbReference type="Pfam" id="PF05368"/>
    </source>
</evidence>
<feature type="domain" description="NmrA-like" evidence="4">
    <location>
        <begin position="5"/>
        <end position="261"/>
    </location>
</feature>
<dbReference type="Pfam" id="PF05368">
    <property type="entry name" value="NmrA"/>
    <property type="match status" value="1"/>
</dbReference>
<name>A0A7H8REV2_TALRU</name>
<dbReference type="InterPro" id="IPR036291">
    <property type="entry name" value="NAD(P)-bd_dom_sf"/>
</dbReference>
<evidence type="ECO:0000313" key="5">
    <source>
        <dbReference type="EMBL" id="QKX64806.1"/>
    </source>
</evidence>
<accession>A0A7H8REV2</accession>
<comment type="similarity">
    <text evidence="1">Belongs to the NmrA-type oxidoreductase family.</text>
</comment>
<dbReference type="GeneID" id="55999458"/>
<keyword evidence="6" id="KW-1185">Reference proteome</keyword>
<dbReference type="InterPro" id="IPR008030">
    <property type="entry name" value="NmrA-like"/>
</dbReference>